<protein>
    <submittedName>
        <fullName evidence="1">Uncharacterized protein</fullName>
    </submittedName>
</protein>
<reference evidence="2" key="1">
    <citation type="submission" date="2023-07" db="EMBL/GenBank/DDBJ databases">
        <title>Conexibacter stalactiti sp. nov., isolated from stalactites in a lava cave and emended description of the genus Conexibacter.</title>
        <authorList>
            <person name="Lee S.D."/>
        </authorList>
    </citation>
    <scope>NUCLEOTIDE SEQUENCE [LARGE SCALE GENOMIC DNA]</scope>
    <source>
        <strain evidence="2">KCTC 39840</strain>
    </source>
</reference>
<proteinExistence type="predicted"/>
<evidence type="ECO:0000313" key="2">
    <source>
        <dbReference type="Proteomes" id="UP001284601"/>
    </source>
</evidence>
<gene>
    <name evidence="1" type="ORF">R7226_01600</name>
</gene>
<name>A0ABU4HI83_9ACTN</name>
<sequence length="196" mass="21555">MFDRPIQVLDSHLRFTNLLDAAAALGAIGRASVDPVIASRGQLVANFWRCGWDVTAADDGESFRLQFTRAPLESWEVSYEALRAVAPFVVNGSFLLFAGDHRSVQQVRFSNQEAGFERGRLAFVPHGPDSLTARGGHVVIGIDDHELAAVHATWLARELVPLLLDRGMARFEVRAELDTRVGRSVEISGPHDGRAR</sequence>
<evidence type="ECO:0000313" key="1">
    <source>
        <dbReference type="EMBL" id="MDW5593013.1"/>
    </source>
</evidence>
<dbReference type="RefSeq" id="WP_318595274.1">
    <property type="nucleotide sequence ID" value="NZ_JAWSTH010000002.1"/>
</dbReference>
<comment type="caution">
    <text evidence="1">The sequence shown here is derived from an EMBL/GenBank/DDBJ whole genome shotgun (WGS) entry which is preliminary data.</text>
</comment>
<dbReference type="EMBL" id="JAWSTH010000002">
    <property type="protein sequence ID" value="MDW5593013.1"/>
    <property type="molecule type" value="Genomic_DNA"/>
</dbReference>
<dbReference type="Proteomes" id="UP001284601">
    <property type="component" value="Unassembled WGS sequence"/>
</dbReference>
<accession>A0ABU4HI83</accession>
<organism evidence="1 2">
    <name type="scientific">Conexibacter stalactiti</name>
    <dbReference type="NCBI Taxonomy" id="1940611"/>
    <lineage>
        <taxon>Bacteria</taxon>
        <taxon>Bacillati</taxon>
        <taxon>Actinomycetota</taxon>
        <taxon>Thermoleophilia</taxon>
        <taxon>Solirubrobacterales</taxon>
        <taxon>Conexibacteraceae</taxon>
        <taxon>Conexibacter</taxon>
    </lineage>
</organism>
<keyword evidence="2" id="KW-1185">Reference proteome</keyword>